<reference evidence="6 7" key="1">
    <citation type="submission" date="2019-01" db="EMBL/GenBank/DDBJ databases">
        <title>Draft genome sequence of Dictyobacter sp. Uno17.</title>
        <authorList>
            <person name="Wang C.M."/>
            <person name="Zheng Y."/>
            <person name="Sakai Y."/>
            <person name="Abe K."/>
            <person name="Yokota A."/>
            <person name="Yabe S."/>
        </authorList>
    </citation>
    <scope>NUCLEOTIDE SEQUENCE [LARGE SCALE GENOMIC DNA]</scope>
    <source>
        <strain evidence="6 7">Uno17</strain>
    </source>
</reference>
<comment type="similarity">
    <text evidence="1 4">Belongs to the glycosyl hydrolase 28 family.</text>
</comment>
<name>A0A5A5TJS2_9CHLR</name>
<dbReference type="EMBL" id="BIXY01000117">
    <property type="protein sequence ID" value="GCF11505.1"/>
    <property type="molecule type" value="Genomic_DNA"/>
</dbReference>
<dbReference type="InterPro" id="IPR000743">
    <property type="entry name" value="Glyco_hydro_28"/>
</dbReference>
<dbReference type="InterPro" id="IPR011050">
    <property type="entry name" value="Pectin_lyase_fold/virulence"/>
</dbReference>
<evidence type="ECO:0000313" key="7">
    <source>
        <dbReference type="Proteomes" id="UP000322530"/>
    </source>
</evidence>
<keyword evidence="5" id="KW-1133">Transmembrane helix</keyword>
<evidence type="ECO:0000256" key="3">
    <source>
        <dbReference type="ARBA" id="ARBA00023295"/>
    </source>
</evidence>
<keyword evidence="3 4" id="KW-0326">Glycosidase</keyword>
<proteinExistence type="inferred from homology"/>
<evidence type="ECO:0000256" key="2">
    <source>
        <dbReference type="ARBA" id="ARBA00022801"/>
    </source>
</evidence>
<accession>A0A5A5TJS2</accession>
<organism evidence="6 7">
    <name type="scientific">Dictyobacter arantiisoli</name>
    <dbReference type="NCBI Taxonomy" id="2014874"/>
    <lineage>
        <taxon>Bacteria</taxon>
        <taxon>Bacillati</taxon>
        <taxon>Chloroflexota</taxon>
        <taxon>Ktedonobacteria</taxon>
        <taxon>Ktedonobacterales</taxon>
        <taxon>Dictyobacteraceae</taxon>
        <taxon>Dictyobacter</taxon>
    </lineage>
</organism>
<evidence type="ECO:0000256" key="4">
    <source>
        <dbReference type="RuleBase" id="RU361169"/>
    </source>
</evidence>
<dbReference type="Proteomes" id="UP000322530">
    <property type="component" value="Unassembled WGS sequence"/>
</dbReference>
<dbReference type="RefSeq" id="WP_149404332.1">
    <property type="nucleotide sequence ID" value="NZ_BIXY01000117.1"/>
</dbReference>
<dbReference type="SUPFAM" id="SSF51126">
    <property type="entry name" value="Pectin lyase-like"/>
    <property type="match status" value="1"/>
</dbReference>
<dbReference type="Pfam" id="PF00295">
    <property type="entry name" value="Glyco_hydro_28"/>
    <property type="match status" value="1"/>
</dbReference>
<dbReference type="GO" id="GO:0004650">
    <property type="term" value="F:polygalacturonase activity"/>
    <property type="evidence" value="ECO:0007669"/>
    <property type="project" value="InterPro"/>
</dbReference>
<evidence type="ECO:0000256" key="5">
    <source>
        <dbReference type="SAM" id="Phobius"/>
    </source>
</evidence>
<feature type="transmembrane region" description="Helical" evidence="5">
    <location>
        <begin position="21"/>
        <end position="42"/>
    </location>
</feature>
<dbReference type="PANTHER" id="PTHR31339">
    <property type="entry name" value="PECTIN LYASE-RELATED"/>
    <property type="match status" value="1"/>
</dbReference>
<sequence length="536" mass="58384">MTQQWLKGGCQVMMNIAQKKHFLLGLGIFMGMLLVGAAVFGIKQFRGPDKQMTIAQEPLHATPTTINKPTKRILTNQLIQYTTLPGAVRSAIRVTVNNQVVFVERYKDISYVRFAFTGAARVTVTAVNAASYSISPRRYSIHPTVHGQNLSFTLHEPRQLILQAGSDKLFLFADAPEQHAPNPTASNVLDVTRYVNDISGRSIQTAHIQQAIYAAATQHAILYFPAGLYRTGTLNMRSNASLYLSSGALLSGTGYAWDTPDSLLLFKDVQNVRLFGHGAIDLHGMALRNSAGDAGRVKLIRTINANNITLQDITLRDSGSWTVHILDSHTIRVNNLKILNDPTMTNNDGIDPDSSNNVSINGAFIYTGDDCFAVKTSGALHLLAASHNISIENSICYTRKSALKVGTETRATLSNITFQQNDVIHADRAIALYMADGSIMNNIKYLNTTSEAIGGNIRQRLIDIEISDRNGIGTIDNVTIANYTAYAFSPNPSLIAGLDGHMVNVTFRNLRIAGTSIHSAAAAMIGIQQANVKFPP</sequence>
<comment type="caution">
    <text evidence="6">The sequence shown here is derived from an EMBL/GenBank/DDBJ whole genome shotgun (WGS) entry which is preliminary data.</text>
</comment>
<dbReference type="InterPro" id="IPR012334">
    <property type="entry name" value="Pectin_lyas_fold"/>
</dbReference>
<dbReference type="AlphaFoldDB" id="A0A5A5TJS2"/>
<evidence type="ECO:0008006" key="8">
    <source>
        <dbReference type="Google" id="ProtNLM"/>
    </source>
</evidence>
<dbReference type="PANTHER" id="PTHR31339:SF9">
    <property type="entry name" value="PLASMIN AND FIBRONECTIN-BINDING PROTEIN A"/>
    <property type="match status" value="1"/>
</dbReference>
<keyword evidence="7" id="KW-1185">Reference proteome</keyword>
<dbReference type="OrthoDB" id="9795222at2"/>
<evidence type="ECO:0000313" key="6">
    <source>
        <dbReference type="EMBL" id="GCF11505.1"/>
    </source>
</evidence>
<protein>
    <recommendedName>
        <fullName evidence="8">Pectate lyase superfamily protein domain-containing protein</fullName>
    </recommendedName>
</protein>
<keyword evidence="2 4" id="KW-0378">Hydrolase</keyword>
<dbReference type="InterPro" id="IPR051801">
    <property type="entry name" value="GH28_Enzymes"/>
</dbReference>
<keyword evidence="5" id="KW-0812">Transmembrane</keyword>
<keyword evidence="5" id="KW-0472">Membrane</keyword>
<evidence type="ECO:0000256" key="1">
    <source>
        <dbReference type="ARBA" id="ARBA00008834"/>
    </source>
</evidence>
<dbReference type="Gene3D" id="2.160.20.10">
    <property type="entry name" value="Single-stranded right-handed beta-helix, Pectin lyase-like"/>
    <property type="match status" value="1"/>
</dbReference>
<gene>
    <name evidence="6" type="ORF">KDI_50690</name>
</gene>
<dbReference type="GO" id="GO:0005975">
    <property type="term" value="P:carbohydrate metabolic process"/>
    <property type="evidence" value="ECO:0007669"/>
    <property type="project" value="InterPro"/>
</dbReference>